<organism evidence="2 3">
    <name type="scientific">Nephila pilipes</name>
    <name type="common">Giant wood spider</name>
    <name type="synonym">Nephila maculata</name>
    <dbReference type="NCBI Taxonomy" id="299642"/>
    <lineage>
        <taxon>Eukaryota</taxon>
        <taxon>Metazoa</taxon>
        <taxon>Ecdysozoa</taxon>
        <taxon>Arthropoda</taxon>
        <taxon>Chelicerata</taxon>
        <taxon>Arachnida</taxon>
        <taxon>Araneae</taxon>
        <taxon>Araneomorphae</taxon>
        <taxon>Entelegynae</taxon>
        <taxon>Araneoidea</taxon>
        <taxon>Nephilidae</taxon>
        <taxon>Nephila</taxon>
    </lineage>
</organism>
<protein>
    <submittedName>
        <fullName evidence="2">Uncharacterized protein</fullName>
    </submittedName>
</protein>
<gene>
    <name evidence="2" type="ORF">NPIL_110971</name>
</gene>
<dbReference type="EMBL" id="BMAW01108181">
    <property type="protein sequence ID" value="GFT32718.1"/>
    <property type="molecule type" value="Genomic_DNA"/>
</dbReference>
<name>A0A8X6TPG7_NEPPI</name>
<dbReference type="AlphaFoldDB" id="A0A8X6TPG7"/>
<evidence type="ECO:0000313" key="3">
    <source>
        <dbReference type="Proteomes" id="UP000887013"/>
    </source>
</evidence>
<accession>A0A8X6TPG7</accession>
<evidence type="ECO:0000256" key="1">
    <source>
        <dbReference type="SAM" id="MobiDB-lite"/>
    </source>
</evidence>
<comment type="caution">
    <text evidence="2">The sequence shown here is derived from an EMBL/GenBank/DDBJ whole genome shotgun (WGS) entry which is preliminary data.</text>
</comment>
<feature type="region of interest" description="Disordered" evidence="1">
    <location>
        <begin position="1"/>
        <end position="25"/>
    </location>
</feature>
<proteinExistence type="predicted"/>
<keyword evidence="3" id="KW-1185">Reference proteome</keyword>
<reference evidence="2" key="1">
    <citation type="submission" date="2020-08" db="EMBL/GenBank/DDBJ databases">
        <title>Multicomponent nature underlies the extraordinary mechanical properties of spider dragline silk.</title>
        <authorList>
            <person name="Kono N."/>
            <person name="Nakamura H."/>
            <person name="Mori M."/>
            <person name="Yoshida Y."/>
            <person name="Ohtoshi R."/>
            <person name="Malay A.D."/>
            <person name="Moran D.A.P."/>
            <person name="Tomita M."/>
            <person name="Numata K."/>
            <person name="Arakawa K."/>
        </authorList>
    </citation>
    <scope>NUCLEOTIDE SEQUENCE</scope>
</reference>
<sequence>MRYGTHAGSRSIHIPAASAGRGDKSTYSVGIDIGSRAYAPRQKACPRWSSNAQCSVIRRHTSRRQRLAAAERAVTSCRRRVSYSTLVLQSTAYGYWRTALRK</sequence>
<dbReference type="Proteomes" id="UP000887013">
    <property type="component" value="Unassembled WGS sequence"/>
</dbReference>
<evidence type="ECO:0000313" key="2">
    <source>
        <dbReference type="EMBL" id="GFT32718.1"/>
    </source>
</evidence>